<dbReference type="Pfam" id="PF03748">
    <property type="entry name" value="FliL"/>
    <property type="match status" value="1"/>
</dbReference>
<gene>
    <name evidence="11" type="ORF">CBF35_04325</name>
</gene>
<keyword evidence="9 10" id="KW-0472">Membrane</keyword>
<evidence type="ECO:0000256" key="10">
    <source>
        <dbReference type="RuleBase" id="RU364125"/>
    </source>
</evidence>
<dbReference type="OrthoDB" id="2296561at2"/>
<dbReference type="InterPro" id="IPR005503">
    <property type="entry name" value="FliL"/>
</dbReference>
<evidence type="ECO:0000256" key="2">
    <source>
        <dbReference type="ARBA" id="ARBA00004162"/>
    </source>
</evidence>
<dbReference type="GO" id="GO:0006935">
    <property type="term" value="P:chemotaxis"/>
    <property type="evidence" value="ECO:0007669"/>
    <property type="project" value="UniProtKB-KW"/>
</dbReference>
<dbReference type="AlphaFoldDB" id="A0A429ZST8"/>
<evidence type="ECO:0000256" key="9">
    <source>
        <dbReference type="ARBA" id="ARBA00023136"/>
    </source>
</evidence>
<accession>A0A429ZST8</accession>
<dbReference type="GO" id="GO:0071978">
    <property type="term" value="P:bacterial-type flagellum-dependent swarming motility"/>
    <property type="evidence" value="ECO:0007669"/>
    <property type="project" value="TreeGrafter"/>
</dbReference>
<feature type="transmembrane region" description="Helical" evidence="10">
    <location>
        <begin position="21"/>
        <end position="47"/>
    </location>
</feature>
<evidence type="ECO:0000256" key="4">
    <source>
        <dbReference type="ARBA" id="ARBA00022475"/>
    </source>
</evidence>
<comment type="similarity">
    <text evidence="3 10">Belongs to the FliL family.</text>
</comment>
<keyword evidence="8 10" id="KW-1133">Transmembrane helix</keyword>
<comment type="caution">
    <text evidence="11">The sequence shown here is derived from an EMBL/GenBank/DDBJ whole genome shotgun (WGS) entry which is preliminary data.</text>
</comment>
<evidence type="ECO:0000313" key="12">
    <source>
        <dbReference type="Proteomes" id="UP000287239"/>
    </source>
</evidence>
<name>A0A429ZST8_9ENTE</name>
<protein>
    <recommendedName>
        <fullName evidence="10">Flagellar protein FliL</fullName>
    </recommendedName>
</protein>
<keyword evidence="4 10" id="KW-1003">Cell membrane</keyword>
<dbReference type="PANTHER" id="PTHR35091:SF2">
    <property type="entry name" value="FLAGELLAR PROTEIN FLIL"/>
    <property type="match status" value="1"/>
</dbReference>
<evidence type="ECO:0000256" key="7">
    <source>
        <dbReference type="ARBA" id="ARBA00022779"/>
    </source>
</evidence>
<reference evidence="11 12" key="1">
    <citation type="submission" date="2017-05" db="EMBL/GenBank/DDBJ databases">
        <title>Vagococcus spp. assemblies.</title>
        <authorList>
            <person name="Gulvik C.A."/>
        </authorList>
    </citation>
    <scope>NUCLEOTIDE SEQUENCE [LARGE SCALE GENOMIC DNA]</scope>
    <source>
        <strain evidence="11 12">NCFB 2777</strain>
    </source>
</reference>
<keyword evidence="5 10" id="KW-0145">Chemotaxis</keyword>
<keyword evidence="7 10" id="KW-0283">Flagellar rotation</keyword>
<dbReference type="EMBL" id="NGJU01000005">
    <property type="protein sequence ID" value="RST96805.1"/>
    <property type="molecule type" value="Genomic_DNA"/>
</dbReference>
<evidence type="ECO:0000256" key="3">
    <source>
        <dbReference type="ARBA" id="ARBA00008281"/>
    </source>
</evidence>
<dbReference type="GO" id="GO:0009425">
    <property type="term" value="C:bacterial-type flagellum basal body"/>
    <property type="evidence" value="ECO:0007669"/>
    <property type="project" value="InterPro"/>
</dbReference>
<keyword evidence="12" id="KW-1185">Reference proteome</keyword>
<comment type="subcellular location">
    <subcellularLocation>
        <location evidence="2">Cell membrane</location>
        <topology evidence="2">Single-pass membrane protein</topology>
    </subcellularLocation>
</comment>
<keyword evidence="6 10" id="KW-0812">Transmembrane</keyword>
<comment type="function">
    <text evidence="1 10">Controls the rotational direction of flagella during chemotaxis.</text>
</comment>
<dbReference type="Proteomes" id="UP000287239">
    <property type="component" value="Unassembled WGS sequence"/>
</dbReference>
<evidence type="ECO:0000256" key="8">
    <source>
        <dbReference type="ARBA" id="ARBA00022989"/>
    </source>
</evidence>
<evidence type="ECO:0000256" key="5">
    <source>
        <dbReference type="ARBA" id="ARBA00022500"/>
    </source>
</evidence>
<proteinExistence type="inferred from homology"/>
<sequence>MIMEDQVDEQVIEKKKDKNRLMMLIILVLVVGVISGAAGTFIGNHFFGKVQGSQTTKEVEQKYNDNEISVPLEEFLINLAKSDNGETPYIKIEMSLLTANKKNAETAKASQDLVRDSVINLLRQKQANSILNEEDGVNKLKESLKKQINEDYGSELAREVFITNLVIQ</sequence>
<evidence type="ECO:0000313" key="11">
    <source>
        <dbReference type="EMBL" id="RST96805.1"/>
    </source>
</evidence>
<dbReference type="PANTHER" id="PTHR35091">
    <property type="entry name" value="FLAGELLAR PROTEIN FLIL"/>
    <property type="match status" value="1"/>
</dbReference>
<dbReference type="GO" id="GO:0005886">
    <property type="term" value="C:plasma membrane"/>
    <property type="evidence" value="ECO:0007669"/>
    <property type="project" value="UniProtKB-SubCell"/>
</dbReference>
<evidence type="ECO:0000256" key="1">
    <source>
        <dbReference type="ARBA" id="ARBA00002254"/>
    </source>
</evidence>
<evidence type="ECO:0000256" key="6">
    <source>
        <dbReference type="ARBA" id="ARBA00022692"/>
    </source>
</evidence>
<organism evidence="11 12">
    <name type="scientific">Vagococcus salmoninarum</name>
    <dbReference type="NCBI Taxonomy" id="2739"/>
    <lineage>
        <taxon>Bacteria</taxon>
        <taxon>Bacillati</taxon>
        <taxon>Bacillota</taxon>
        <taxon>Bacilli</taxon>
        <taxon>Lactobacillales</taxon>
        <taxon>Enterococcaceae</taxon>
        <taxon>Vagococcus</taxon>
    </lineage>
</organism>